<protein>
    <recommendedName>
        <fullName evidence="5 11">Dolichyl-diphosphooligosaccharide--protein glycosyltransferase subunit 1</fullName>
    </recommendedName>
</protein>
<dbReference type="OrthoDB" id="310030at2759"/>
<keyword evidence="7" id="KW-0732">Signal</keyword>
<comment type="subcellular location">
    <subcellularLocation>
        <location evidence="2 11">Endoplasmic reticulum membrane</location>
        <topology evidence="2 11">Single-pass type I membrane protein</topology>
    </subcellularLocation>
</comment>
<comment type="function">
    <text evidence="1 11">Subunit of the oligosaccharyl transferase (OST) complex that catalyzes the initial transfer of a defined glycan (Glc(3)Man(9)GlcNAc(2) in eukaryotes) from the lipid carrier dolichol-pyrophosphate to an asparagine residue within an Asn-X-Ser/Thr consensus motif in nascent polypeptide chains, the first step in protein N-glycosylation. N-glycosylation occurs cotranslationally and the complex associates with the Sec61 complex at the channel-forming translocon complex that mediates protein translocation across the endoplasmic reticulum (ER). All subunits are required for a maximal enzyme activity.</text>
</comment>
<keyword evidence="10" id="KW-0472">Membrane</keyword>
<dbReference type="PANTHER" id="PTHR21049:SF0">
    <property type="entry name" value="DOLICHYL-DIPHOSPHOOLIGOSACCHARIDE--PROTEIN GLYCOSYLTRANSFERASE SUBUNIT 1"/>
    <property type="match status" value="1"/>
</dbReference>
<evidence type="ECO:0000256" key="7">
    <source>
        <dbReference type="ARBA" id="ARBA00022729"/>
    </source>
</evidence>
<keyword evidence="8 11" id="KW-0256">Endoplasmic reticulum</keyword>
<dbReference type="AlphaFoldDB" id="A0A2G9T3H1"/>
<evidence type="ECO:0000256" key="5">
    <source>
        <dbReference type="ARBA" id="ARBA00017611"/>
    </source>
</evidence>
<proteinExistence type="inferred from homology"/>
<dbReference type="UniPathway" id="UPA00378"/>
<comment type="similarity">
    <text evidence="4 11">Belongs to the OST1 family.</text>
</comment>
<keyword evidence="13" id="KW-1185">Reference proteome</keyword>
<feature type="non-terminal residue" evidence="12">
    <location>
        <position position="191"/>
    </location>
</feature>
<dbReference type="GO" id="GO:0008250">
    <property type="term" value="C:oligosaccharyltransferase complex"/>
    <property type="evidence" value="ECO:0007669"/>
    <property type="project" value="UniProtKB-UniRule"/>
</dbReference>
<evidence type="ECO:0000256" key="4">
    <source>
        <dbReference type="ARBA" id="ARBA00008905"/>
    </source>
</evidence>
<evidence type="ECO:0000256" key="6">
    <source>
        <dbReference type="ARBA" id="ARBA00022692"/>
    </source>
</evidence>
<evidence type="ECO:0000256" key="1">
    <source>
        <dbReference type="ARBA" id="ARBA00002791"/>
    </source>
</evidence>
<dbReference type="GO" id="GO:0018279">
    <property type="term" value="P:protein N-linked glycosylation via asparagine"/>
    <property type="evidence" value="ECO:0007669"/>
    <property type="project" value="TreeGrafter"/>
</dbReference>
<name>A0A2G9T3H1_TELCI</name>
<keyword evidence="6" id="KW-0812">Transmembrane</keyword>
<evidence type="ECO:0000256" key="9">
    <source>
        <dbReference type="ARBA" id="ARBA00022989"/>
    </source>
</evidence>
<dbReference type="Pfam" id="PF04597">
    <property type="entry name" value="Ribophorin_I"/>
    <property type="match status" value="1"/>
</dbReference>
<evidence type="ECO:0000256" key="10">
    <source>
        <dbReference type="ARBA" id="ARBA00023136"/>
    </source>
</evidence>
<evidence type="ECO:0000256" key="3">
    <source>
        <dbReference type="ARBA" id="ARBA00004922"/>
    </source>
</evidence>
<feature type="non-terminal residue" evidence="12">
    <location>
        <position position="1"/>
    </location>
</feature>
<comment type="subunit">
    <text evidence="11">Component of the oligosaccharyltransferase (OST) complex.</text>
</comment>
<dbReference type="EMBL" id="KZ427958">
    <property type="protein sequence ID" value="PIO52486.1"/>
    <property type="molecule type" value="Genomic_DNA"/>
</dbReference>
<organism evidence="12 13">
    <name type="scientific">Teladorsagia circumcincta</name>
    <name type="common">Brown stomach worm</name>
    <name type="synonym">Ostertagia circumcincta</name>
    <dbReference type="NCBI Taxonomy" id="45464"/>
    <lineage>
        <taxon>Eukaryota</taxon>
        <taxon>Metazoa</taxon>
        <taxon>Ecdysozoa</taxon>
        <taxon>Nematoda</taxon>
        <taxon>Chromadorea</taxon>
        <taxon>Rhabditida</taxon>
        <taxon>Rhabditina</taxon>
        <taxon>Rhabditomorpha</taxon>
        <taxon>Strongyloidea</taxon>
        <taxon>Trichostrongylidae</taxon>
        <taxon>Teladorsagia</taxon>
    </lineage>
</organism>
<evidence type="ECO:0000313" key="12">
    <source>
        <dbReference type="EMBL" id="PIO52486.1"/>
    </source>
</evidence>
<evidence type="ECO:0000256" key="2">
    <source>
        <dbReference type="ARBA" id="ARBA00004115"/>
    </source>
</evidence>
<evidence type="ECO:0000256" key="8">
    <source>
        <dbReference type="ARBA" id="ARBA00022824"/>
    </source>
</evidence>
<dbReference type="Proteomes" id="UP000230423">
    <property type="component" value="Unassembled WGS sequence"/>
</dbReference>
<dbReference type="InterPro" id="IPR007676">
    <property type="entry name" value="Ribophorin_I"/>
</dbReference>
<gene>
    <name evidence="12" type="ORF">TELCIR_26208</name>
</gene>
<sequence length="191" mass="21991">KPIKIHYENNSPFVVATSIERTIEISHWGNIAVEEFIELVHKGAELKTILPASAKDIYYRDEIGNISTSSVRLRADSVEVEIKPRFPLYGGWRTSYVIGYNVPSFEYLYNKGNEYALKMRVLDHVFDNAVVEKLTTKIVLPELVKKIKLTTPYTMDRRPDEVRATYLDTTGRTVVVLQKENLVQEHIQSFT</sequence>
<dbReference type="PANTHER" id="PTHR21049">
    <property type="entry name" value="RIBOPHORIN I"/>
    <property type="match status" value="1"/>
</dbReference>
<comment type="pathway">
    <text evidence="3 11">Protein modification; protein glycosylation.</text>
</comment>
<reference evidence="12 13" key="1">
    <citation type="submission" date="2015-09" db="EMBL/GenBank/DDBJ databases">
        <title>Draft genome of the parasitic nematode Teladorsagia circumcincta isolate WARC Sus (inbred).</title>
        <authorList>
            <person name="Mitreva M."/>
        </authorList>
    </citation>
    <scope>NUCLEOTIDE SEQUENCE [LARGE SCALE GENOMIC DNA]</scope>
    <source>
        <strain evidence="12 13">S</strain>
    </source>
</reference>
<keyword evidence="9" id="KW-1133">Transmembrane helix</keyword>
<accession>A0A2G9T3H1</accession>
<evidence type="ECO:0000313" key="13">
    <source>
        <dbReference type="Proteomes" id="UP000230423"/>
    </source>
</evidence>
<evidence type="ECO:0000256" key="11">
    <source>
        <dbReference type="RuleBase" id="RU361143"/>
    </source>
</evidence>